<dbReference type="OrthoDB" id="4350920at2"/>
<keyword evidence="3" id="KW-1185">Reference proteome</keyword>
<evidence type="ECO:0000256" key="1">
    <source>
        <dbReference type="SAM" id="MobiDB-lite"/>
    </source>
</evidence>
<feature type="region of interest" description="Disordered" evidence="1">
    <location>
        <begin position="57"/>
        <end position="102"/>
    </location>
</feature>
<protein>
    <submittedName>
        <fullName evidence="2">Uncharacterized protein</fullName>
    </submittedName>
</protein>
<gene>
    <name evidence="2" type="ORF">FHX73_112675</name>
</gene>
<accession>A0A561UHK9</accession>
<sequence>MTEHSDSYLFSAPPMLDADGVTIWVKYHGRSEEGIFFDRWEKLTPGHQRYDELLPQARLNAQEQYSDDDLDDDEEEQPAAPHPETLSMLLEMQRRTRERGDR</sequence>
<proteinExistence type="predicted"/>
<feature type="compositionally biased region" description="Acidic residues" evidence="1">
    <location>
        <begin position="65"/>
        <end position="77"/>
    </location>
</feature>
<reference evidence="2 3" key="1">
    <citation type="submission" date="2019-06" db="EMBL/GenBank/DDBJ databases">
        <title>Sequencing the genomes of 1000 actinobacteria strains.</title>
        <authorList>
            <person name="Klenk H.-P."/>
        </authorList>
    </citation>
    <scope>NUCLEOTIDE SEQUENCE [LARGE SCALE GENOMIC DNA]</scope>
    <source>
        <strain evidence="2 3">DSM 44826</strain>
    </source>
</reference>
<name>A0A561UHK9_9ACTN</name>
<evidence type="ECO:0000313" key="2">
    <source>
        <dbReference type="EMBL" id="TWF98848.1"/>
    </source>
</evidence>
<organism evidence="2 3">
    <name type="scientific">Kitasatospora viridis</name>
    <dbReference type="NCBI Taxonomy" id="281105"/>
    <lineage>
        <taxon>Bacteria</taxon>
        <taxon>Bacillati</taxon>
        <taxon>Actinomycetota</taxon>
        <taxon>Actinomycetes</taxon>
        <taxon>Kitasatosporales</taxon>
        <taxon>Streptomycetaceae</taxon>
        <taxon>Kitasatospora</taxon>
    </lineage>
</organism>
<feature type="compositionally biased region" description="Basic and acidic residues" evidence="1">
    <location>
        <begin position="92"/>
        <end position="102"/>
    </location>
</feature>
<dbReference type="AlphaFoldDB" id="A0A561UHK9"/>
<dbReference type="Proteomes" id="UP000317940">
    <property type="component" value="Unassembled WGS sequence"/>
</dbReference>
<dbReference type="RefSeq" id="WP_145905210.1">
    <property type="nucleotide sequence ID" value="NZ_BAAAMZ010000012.1"/>
</dbReference>
<dbReference type="EMBL" id="VIWT01000001">
    <property type="protein sequence ID" value="TWF98848.1"/>
    <property type="molecule type" value="Genomic_DNA"/>
</dbReference>
<comment type="caution">
    <text evidence="2">The sequence shown here is derived from an EMBL/GenBank/DDBJ whole genome shotgun (WGS) entry which is preliminary data.</text>
</comment>
<evidence type="ECO:0000313" key="3">
    <source>
        <dbReference type="Proteomes" id="UP000317940"/>
    </source>
</evidence>